<comment type="subcellular location">
    <subcellularLocation>
        <location evidence="11">Cytoplasm</location>
    </subcellularLocation>
</comment>
<evidence type="ECO:0000313" key="15">
    <source>
        <dbReference type="Proteomes" id="UP000182798"/>
    </source>
</evidence>
<dbReference type="PANTHER" id="PTHR10642">
    <property type="entry name" value="RIBONUCLEASE H1"/>
    <property type="match status" value="1"/>
</dbReference>
<feature type="binding site" evidence="11">
    <location>
        <position position="134"/>
    </location>
    <ligand>
        <name>Mg(2+)</name>
        <dbReference type="ChEBI" id="CHEBI:18420"/>
        <label>2</label>
    </ligand>
</feature>
<dbReference type="CDD" id="cd09278">
    <property type="entry name" value="RNase_HI_prokaryote_like"/>
    <property type="match status" value="1"/>
</dbReference>
<dbReference type="InterPro" id="IPR036397">
    <property type="entry name" value="RNaseH_sf"/>
</dbReference>
<reference evidence="14" key="2">
    <citation type="journal article" date="2017" name="Stand. Genomic Sci.">
        <title>Genome sequence of the sulfur-oxidizing Bathymodiolus thermophilus gill endosymbiont.</title>
        <authorList>
            <person name="Ponnudurai R."/>
            <person name="Sayavedra L."/>
            <person name="Kleiner M."/>
            <person name="Heiden S.E."/>
            <person name="Thurmer A."/>
            <person name="Felbeck H."/>
            <person name="Schluter R."/>
            <person name="Sievert S.M."/>
            <person name="Daniel R."/>
            <person name="Schweder T."/>
            <person name="Markert S."/>
        </authorList>
    </citation>
    <scope>NUCLEOTIDE SEQUENCE</scope>
    <source>
        <strain evidence="14">BAT/CrabSpa'14</strain>
    </source>
</reference>
<dbReference type="GO" id="GO:0043137">
    <property type="term" value="P:DNA replication, removal of RNA primer"/>
    <property type="evidence" value="ECO:0007669"/>
    <property type="project" value="TreeGrafter"/>
</dbReference>
<dbReference type="HAMAP" id="MF_00042">
    <property type="entry name" value="RNase_H"/>
    <property type="match status" value="1"/>
</dbReference>
<keyword evidence="8 11" id="KW-0255">Endonuclease</keyword>
<dbReference type="NCBIfam" id="NF001236">
    <property type="entry name" value="PRK00203.1"/>
    <property type="match status" value="1"/>
</dbReference>
<dbReference type="RefSeq" id="WP_071564945.1">
    <property type="nucleotide sequence ID" value="NZ_CAESAR020000084.1"/>
</dbReference>
<keyword evidence="9 11" id="KW-0378">Hydrolase</keyword>
<evidence type="ECO:0000259" key="12">
    <source>
        <dbReference type="PROSITE" id="PS50879"/>
    </source>
</evidence>
<feature type="domain" description="RNase H type-1" evidence="12">
    <location>
        <begin position="1"/>
        <end position="142"/>
    </location>
</feature>
<dbReference type="GO" id="GO:0000287">
    <property type="term" value="F:magnesium ion binding"/>
    <property type="evidence" value="ECO:0007669"/>
    <property type="project" value="UniProtKB-UniRule"/>
</dbReference>
<dbReference type="OrthoDB" id="7845843at2"/>
<evidence type="ECO:0000256" key="2">
    <source>
        <dbReference type="ARBA" id="ARBA00004065"/>
    </source>
</evidence>
<gene>
    <name evidence="11" type="primary">rnhA</name>
    <name evidence="14" type="ORF">BGC33_14350</name>
    <name evidence="13" type="ORF">MS2017_1479</name>
</gene>
<dbReference type="FunFam" id="3.30.420.10:FF:000089">
    <property type="entry name" value="Ribonuclease H"/>
    <property type="match status" value="1"/>
</dbReference>
<evidence type="ECO:0000256" key="9">
    <source>
        <dbReference type="ARBA" id="ARBA00022801"/>
    </source>
</evidence>
<evidence type="ECO:0000313" key="13">
    <source>
        <dbReference type="EMBL" id="AYQ57165.1"/>
    </source>
</evidence>
<comment type="similarity">
    <text evidence="3 11">Belongs to the RNase H family.</text>
</comment>
<comment type="function">
    <text evidence="2 11">Endonuclease that specifically degrades the RNA of RNA-DNA hybrids.</text>
</comment>
<dbReference type="InterPro" id="IPR012337">
    <property type="entry name" value="RNaseH-like_sf"/>
</dbReference>
<dbReference type="AlphaFoldDB" id="A0A1J5U5N4"/>
<evidence type="ECO:0000256" key="1">
    <source>
        <dbReference type="ARBA" id="ARBA00000077"/>
    </source>
</evidence>
<keyword evidence="10 11" id="KW-0460">Magnesium</keyword>
<keyword evidence="7 11" id="KW-0479">Metal-binding</keyword>
<evidence type="ECO:0000313" key="16">
    <source>
        <dbReference type="Proteomes" id="UP000278334"/>
    </source>
</evidence>
<comment type="catalytic activity">
    <reaction evidence="1 11">
        <text>Endonucleolytic cleavage to 5'-phosphomonoester.</text>
        <dbReference type="EC" id="3.1.26.4"/>
    </reaction>
</comment>
<protein>
    <recommendedName>
        <fullName evidence="5 11">Ribonuclease H</fullName>
        <shortName evidence="11">RNase H</shortName>
        <ecNumber evidence="5 11">3.1.26.4</ecNumber>
    </recommendedName>
</protein>
<dbReference type="Gene3D" id="3.30.420.10">
    <property type="entry name" value="Ribonuclease H-like superfamily/Ribonuclease H"/>
    <property type="match status" value="1"/>
</dbReference>
<dbReference type="Proteomes" id="UP000278334">
    <property type="component" value="Chromosome"/>
</dbReference>
<dbReference type="InterPro" id="IPR002156">
    <property type="entry name" value="RNaseH_domain"/>
</dbReference>
<name>A0A1J5U5N4_9GAMM</name>
<dbReference type="PROSITE" id="PS50879">
    <property type="entry name" value="RNASE_H_1"/>
    <property type="match status" value="1"/>
</dbReference>
<reference evidence="15" key="1">
    <citation type="submission" date="2016-09" db="EMBL/GenBank/DDBJ databases">
        <title>Genome Sequence of Bathymodiolus thermophilus sulfur-oxidizing gill endosymbiont.</title>
        <authorList>
            <person name="Ponnudurai R."/>
            <person name="Kleiner M."/>
            <person name="Sayavedra L."/>
            <person name="Thuermer A."/>
            <person name="Felbeck H."/>
            <person name="Schlueter R."/>
            <person name="Schweder T."/>
            <person name="Markert S."/>
        </authorList>
    </citation>
    <scope>NUCLEOTIDE SEQUENCE [LARGE SCALE GENOMIC DNA]</scope>
    <source>
        <strain evidence="15">BAT/CrabSpa'14</strain>
    </source>
</reference>
<dbReference type="PANTHER" id="PTHR10642:SF26">
    <property type="entry name" value="RIBONUCLEASE H1"/>
    <property type="match status" value="1"/>
</dbReference>
<dbReference type="Proteomes" id="UP000182798">
    <property type="component" value="Unassembled WGS sequence"/>
</dbReference>
<proteinExistence type="inferred from homology"/>
<organism evidence="14 15">
    <name type="scientific">Bathymodiolus thermophilus thioautotrophic gill symbiont</name>
    <dbReference type="NCBI Taxonomy" id="2360"/>
    <lineage>
        <taxon>Bacteria</taxon>
        <taxon>Pseudomonadati</taxon>
        <taxon>Pseudomonadota</taxon>
        <taxon>Gammaproteobacteria</taxon>
        <taxon>sulfur-oxidizing symbionts</taxon>
    </lineage>
</organism>
<feature type="binding site" evidence="11">
    <location>
        <position position="9"/>
    </location>
    <ligand>
        <name>Mg(2+)</name>
        <dbReference type="ChEBI" id="CHEBI:18420"/>
        <label>2</label>
    </ligand>
</feature>
<evidence type="ECO:0000256" key="10">
    <source>
        <dbReference type="ARBA" id="ARBA00022842"/>
    </source>
</evidence>
<comment type="subunit">
    <text evidence="4 11">Monomer.</text>
</comment>
<evidence type="ECO:0000256" key="6">
    <source>
        <dbReference type="ARBA" id="ARBA00022722"/>
    </source>
</evidence>
<dbReference type="EC" id="3.1.26.4" evidence="5 11"/>
<feature type="binding site" evidence="11">
    <location>
        <position position="70"/>
    </location>
    <ligand>
        <name>Mg(2+)</name>
        <dbReference type="ChEBI" id="CHEBI:18420"/>
        <label>1</label>
    </ligand>
</feature>
<keyword evidence="11" id="KW-0963">Cytoplasm</keyword>
<dbReference type="EMBL" id="MIQH01000839">
    <property type="protein sequence ID" value="OIR24134.1"/>
    <property type="molecule type" value="Genomic_DNA"/>
</dbReference>
<evidence type="ECO:0000313" key="14">
    <source>
        <dbReference type="EMBL" id="OIR24134.1"/>
    </source>
</evidence>
<sequence length="147" mass="16706">MDKIIIYTDGGCRGNPGIGGWGVWLRYGKREKKLNGSEKDTTNNRMELMAAIKALEAIKSANIDIDLYTDSKYVMNGITQWIVGWKQKNWKTAAKKPVKNADLWQQLDKLNQKHQVNWRWVKGHSGDKGNDMADLLANQAMDNINLS</sequence>
<dbReference type="KEGG" id="bthg:MS2017_1479"/>
<accession>A0A1J5U5N4</accession>
<comment type="cofactor">
    <cofactor evidence="11">
        <name>Mg(2+)</name>
        <dbReference type="ChEBI" id="CHEBI:18420"/>
    </cofactor>
    <text evidence="11">Binds 1 Mg(2+) ion per subunit. May bind a second metal ion at a regulatory site, or after substrate binding.</text>
</comment>
<evidence type="ECO:0000256" key="11">
    <source>
        <dbReference type="HAMAP-Rule" id="MF_00042"/>
    </source>
</evidence>
<evidence type="ECO:0000256" key="4">
    <source>
        <dbReference type="ARBA" id="ARBA00011245"/>
    </source>
</evidence>
<dbReference type="EMBL" id="CP024634">
    <property type="protein sequence ID" value="AYQ57165.1"/>
    <property type="molecule type" value="Genomic_DNA"/>
</dbReference>
<evidence type="ECO:0000256" key="7">
    <source>
        <dbReference type="ARBA" id="ARBA00022723"/>
    </source>
</evidence>
<keyword evidence="6 11" id="KW-0540">Nuclease</keyword>
<feature type="binding site" evidence="11">
    <location>
        <position position="9"/>
    </location>
    <ligand>
        <name>Mg(2+)</name>
        <dbReference type="ChEBI" id="CHEBI:18420"/>
        <label>1</label>
    </ligand>
</feature>
<dbReference type="InterPro" id="IPR022892">
    <property type="entry name" value="RNaseHI"/>
</dbReference>
<reference evidence="13 16" key="3">
    <citation type="submission" date="2017-11" db="EMBL/GenBank/DDBJ databases">
        <title>Genome sequence of the bacterial symbiont EPR9N from a vent mussel Bathymodiolus thermophilus.</title>
        <authorList>
            <person name="Won Y.-J."/>
        </authorList>
    </citation>
    <scope>NUCLEOTIDE SEQUENCE [LARGE SCALE GENOMIC DNA]</scope>
    <source>
        <strain evidence="13 16">EPR9N</strain>
    </source>
</reference>
<dbReference type="GO" id="GO:0005737">
    <property type="term" value="C:cytoplasm"/>
    <property type="evidence" value="ECO:0007669"/>
    <property type="project" value="UniProtKB-SubCell"/>
</dbReference>
<dbReference type="InterPro" id="IPR050092">
    <property type="entry name" value="RNase_H"/>
</dbReference>
<evidence type="ECO:0000256" key="5">
    <source>
        <dbReference type="ARBA" id="ARBA00012180"/>
    </source>
</evidence>
<feature type="binding site" evidence="11">
    <location>
        <position position="47"/>
    </location>
    <ligand>
        <name>Mg(2+)</name>
        <dbReference type="ChEBI" id="CHEBI:18420"/>
        <label>1</label>
    </ligand>
</feature>
<evidence type="ECO:0000256" key="3">
    <source>
        <dbReference type="ARBA" id="ARBA00005300"/>
    </source>
</evidence>
<dbReference type="SUPFAM" id="SSF53098">
    <property type="entry name" value="Ribonuclease H-like"/>
    <property type="match status" value="1"/>
</dbReference>
<dbReference type="GO" id="GO:0004523">
    <property type="term" value="F:RNA-DNA hybrid ribonuclease activity"/>
    <property type="evidence" value="ECO:0007669"/>
    <property type="project" value="UniProtKB-UniRule"/>
</dbReference>
<dbReference type="GO" id="GO:0003676">
    <property type="term" value="F:nucleic acid binding"/>
    <property type="evidence" value="ECO:0007669"/>
    <property type="project" value="InterPro"/>
</dbReference>
<evidence type="ECO:0000256" key="8">
    <source>
        <dbReference type="ARBA" id="ARBA00022759"/>
    </source>
</evidence>
<dbReference type="Pfam" id="PF00075">
    <property type="entry name" value="RNase_H"/>
    <property type="match status" value="1"/>
</dbReference>